<dbReference type="Proteomes" id="UP000887565">
    <property type="component" value="Unplaced"/>
</dbReference>
<keyword evidence="1" id="KW-0732">Signal</keyword>
<protein>
    <submittedName>
        <fullName evidence="3">Uncharacterized protein</fullName>
    </submittedName>
</protein>
<accession>A0A915IT60</accession>
<evidence type="ECO:0000313" key="2">
    <source>
        <dbReference type="Proteomes" id="UP000887565"/>
    </source>
</evidence>
<feature type="signal peptide" evidence="1">
    <location>
        <begin position="1"/>
        <end position="18"/>
    </location>
</feature>
<evidence type="ECO:0000313" key="3">
    <source>
        <dbReference type="WBParaSite" id="nRc.2.0.1.t16564-RA"/>
    </source>
</evidence>
<evidence type="ECO:0000256" key="1">
    <source>
        <dbReference type="SAM" id="SignalP"/>
    </source>
</evidence>
<dbReference type="AlphaFoldDB" id="A0A915IT60"/>
<proteinExistence type="predicted"/>
<name>A0A915IT60_ROMCU</name>
<sequence>MEVFICLLIWTFLSTNDAAIEKSSRRQKRDALSDQLSSIIQKISDFLNNKPLASNSVSGKAQQLPTAQDLGLCQKRPNFCDYVSCLAYNFQASGQADVLKQGAVLMLDPEMRNAVANDPSVSKIACGKANMTDNQCDKFKAFLGAVNVIDPTSAHADDEPRDKRETSVNDDYYDTLHVKTTVTNVPPKLKDCESIKQGIANPFS</sequence>
<organism evidence="2 3">
    <name type="scientific">Romanomermis culicivorax</name>
    <name type="common">Nematode worm</name>
    <dbReference type="NCBI Taxonomy" id="13658"/>
    <lineage>
        <taxon>Eukaryota</taxon>
        <taxon>Metazoa</taxon>
        <taxon>Ecdysozoa</taxon>
        <taxon>Nematoda</taxon>
        <taxon>Enoplea</taxon>
        <taxon>Dorylaimia</taxon>
        <taxon>Mermithida</taxon>
        <taxon>Mermithoidea</taxon>
        <taxon>Mermithidae</taxon>
        <taxon>Romanomermis</taxon>
    </lineage>
</organism>
<reference evidence="3" key="1">
    <citation type="submission" date="2022-11" db="UniProtKB">
        <authorList>
            <consortium name="WormBaseParasite"/>
        </authorList>
    </citation>
    <scope>IDENTIFICATION</scope>
</reference>
<feature type="chain" id="PRO_5037041929" evidence="1">
    <location>
        <begin position="19"/>
        <end position="204"/>
    </location>
</feature>
<dbReference type="WBParaSite" id="nRc.2.0.1.t16564-RA">
    <property type="protein sequence ID" value="nRc.2.0.1.t16564-RA"/>
    <property type="gene ID" value="nRc.2.0.1.g16564"/>
</dbReference>
<keyword evidence="2" id="KW-1185">Reference proteome</keyword>